<dbReference type="AlphaFoldDB" id="A0A9P6D656"/>
<comment type="caution">
    <text evidence="2">The sequence shown here is derived from an EMBL/GenBank/DDBJ whole genome shotgun (WGS) entry which is preliminary data.</text>
</comment>
<protein>
    <recommendedName>
        <fullName evidence="4">F-box domain-containing protein</fullName>
    </recommendedName>
</protein>
<sequence length="538" mass="60393">MSTSTSTSSSSSPSSFIQRHPNDPQNNPSSHPNYNKFEEIARIDAEVTRLQRETMMNLRRQSAELNCQRNALLSAVNLPVEILSMIFEFACIPAKFREPFSTVINDSFFRTSKDYCSIYVGPLFISRVCAVWRHVALTIPQLWSSIQLSVGHKGAKKQAAVLRYWLSKSGSRPLTVGITEDCEFGKVRSKMPTDVIAVLEGYASRLHIAQLLMTKEWEPALSRIGKRASLLTSLTLELACESRPIDYVQCFHAAPQLHHVTLIGYDIMKVDLPHAQIKSLSVDHINRDDPLLALRLHPALQEYTINTEMDFGGSRDVVSMSLPVTHSLVSLDLTLDCNPDLDAILDNLTLPQLRSFELVLTDEAPSPYSMGRFFARSNCALESLGLYCDILPEMTILSCLVMLPNLRDLSLQFLDDGQISQGMLDLLNPRKFADLWNHADIGEEKQRLIAQWMGKLPCLVPNLETFSCDGDVAFDSRALVELLEARWDDGKHNQDAETGERSVTRLRSARITCRGLDLEDGDAEIVARLRSEGMRLQI</sequence>
<dbReference type="EMBL" id="MU155142">
    <property type="protein sequence ID" value="KAF9484585.1"/>
    <property type="molecule type" value="Genomic_DNA"/>
</dbReference>
<evidence type="ECO:0008006" key="4">
    <source>
        <dbReference type="Google" id="ProtNLM"/>
    </source>
</evidence>
<gene>
    <name evidence="2" type="ORF">BDN70DRAFT_928266</name>
</gene>
<dbReference type="InterPro" id="IPR032675">
    <property type="entry name" value="LRR_dom_sf"/>
</dbReference>
<feature type="compositionally biased region" description="Polar residues" evidence="1">
    <location>
        <begin position="23"/>
        <end position="33"/>
    </location>
</feature>
<name>A0A9P6D656_9AGAR</name>
<dbReference type="Gene3D" id="3.80.10.10">
    <property type="entry name" value="Ribonuclease Inhibitor"/>
    <property type="match status" value="1"/>
</dbReference>
<keyword evidence="3" id="KW-1185">Reference proteome</keyword>
<reference evidence="2" key="1">
    <citation type="submission" date="2020-11" db="EMBL/GenBank/DDBJ databases">
        <authorList>
            <consortium name="DOE Joint Genome Institute"/>
            <person name="Ahrendt S."/>
            <person name="Riley R."/>
            <person name="Andreopoulos W."/>
            <person name="Labutti K."/>
            <person name="Pangilinan J."/>
            <person name="Ruiz-Duenas F.J."/>
            <person name="Barrasa J.M."/>
            <person name="Sanchez-Garcia M."/>
            <person name="Camarero S."/>
            <person name="Miyauchi S."/>
            <person name="Serrano A."/>
            <person name="Linde D."/>
            <person name="Babiker R."/>
            <person name="Drula E."/>
            <person name="Ayuso-Fernandez I."/>
            <person name="Pacheco R."/>
            <person name="Padilla G."/>
            <person name="Ferreira P."/>
            <person name="Barriuso J."/>
            <person name="Kellner H."/>
            <person name="Castanera R."/>
            <person name="Alfaro M."/>
            <person name="Ramirez L."/>
            <person name="Pisabarro A.G."/>
            <person name="Kuo A."/>
            <person name="Tritt A."/>
            <person name="Lipzen A."/>
            <person name="He G."/>
            <person name="Yan M."/>
            <person name="Ng V."/>
            <person name="Cullen D."/>
            <person name="Martin F."/>
            <person name="Rosso M.-N."/>
            <person name="Henrissat B."/>
            <person name="Hibbett D."/>
            <person name="Martinez A.T."/>
            <person name="Grigoriev I.V."/>
        </authorList>
    </citation>
    <scope>NUCLEOTIDE SEQUENCE</scope>
    <source>
        <strain evidence="2">CIRM-BRFM 674</strain>
    </source>
</reference>
<feature type="compositionally biased region" description="Low complexity" evidence="1">
    <location>
        <begin position="1"/>
        <end position="15"/>
    </location>
</feature>
<accession>A0A9P6D656</accession>
<dbReference type="Proteomes" id="UP000807469">
    <property type="component" value="Unassembled WGS sequence"/>
</dbReference>
<evidence type="ECO:0000256" key="1">
    <source>
        <dbReference type="SAM" id="MobiDB-lite"/>
    </source>
</evidence>
<dbReference type="OrthoDB" id="3249706at2759"/>
<evidence type="ECO:0000313" key="3">
    <source>
        <dbReference type="Proteomes" id="UP000807469"/>
    </source>
</evidence>
<feature type="region of interest" description="Disordered" evidence="1">
    <location>
        <begin position="1"/>
        <end position="34"/>
    </location>
</feature>
<organism evidence="2 3">
    <name type="scientific">Pholiota conissans</name>
    <dbReference type="NCBI Taxonomy" id="109636"/>
    <lineage>
        <taxon>Eukaryota</taxon>
        <taxon>Fungi</taxon>
        <taxon>Dikarya</taxon>
        <taxon>Basidiomycota</taxon>
        <taxon>Agaricomycotina</taxon>
        <taxon>Agaricomycetes</taxon>
        <taxon>Agaricomycetidae</taxon>
        <taxon>Agaricales</taxon>
        <taxon>Agaricineae</taxon>
        <taxon>Strophariaceae</taxon>
        <taxon>Pholiota</taxon>
    </lineage>
</organism>
<proteinExistence type="predicted"/>
<evidence type="ECO:0000313" key="2">
    <source>
        <dbReference type="EMBL" id="KAF9484585.1"/>
    </source>
</evidence>